<feature type="compositionally biased region" description="Polar residues" evidence="8">
    <location>
        <begin position="690"/>
        <end position="707"/>
    </location>
</feature>
<feature type="region of interest" description="Disordered" evidence="8">
    <location>
        <begin position="557"/>
        <end position="707"/>
    </location>
</feature>
<keyword evidence="1 7" id="KW-0723">Serine/threonine-protein kinase</keyword>
<dbReference type="CDD" id="cd07834">
    <property type="entry name" value="STKc_MAPK"/>
    <property type="match status" value="1"/>
</dbReference>
<feature type="compositionally biased region" description="Low complexity" evidence="8">
    <location>
        <begin position="638"/>
        <end position="689"/>
    </location>
</feature>
<evidence type="ECO:0000256" key="3">
    <source>
        <dbReference type="ARBA" id="ARBA00022741"/>
    </source>
</evidence>
<feature type="compositionally biased region" description="Low complexity" evidence="8">
    <location>
        <begin position="496"/>
        <end position="507"/>
    </location>
</feature>
<dbReference type="OrthoDB" id="192887at2759"/>
<organism evidence="10 11">
    <name type="scientific">Streblomastix strix</name>
    <dbReference type="NCBI Taxonomy" id="222440"/>
    <lineage>
        <taxon>Eukaryota</taxon>
        <taxon>Metamonada</taxon>
        <taxon>Preaxostyla</taxon>
        <taxon>Oxymonadida</taxon>
        <taxon>Streblomastigidae</taxon>
        <taxon>Streblomastix</taxon>
    </lineage>
</organism>
<feature type="compositionally biased region" description="Basic and acidic residues" evidence="8">
    <location>
        <begin position="465"/>
        <end position="493"/>
    </location>
</feature>
<dbReference type="PROSITE" id="PS00108">
    <property type="entry name" value="PROTEIN_KINASE_ST"/>
    <property type="match status" value="1"/>
</dbReference>
<dbReference type="FunFam" id="3.30.200.20:FF:000046">
    <property type="entry name" value="Mitogen-activated protein kinase"/>
    <property type="match status" value="1"/>
</dbReference>
<dbReference type="InterPro" id="IPR011009">
    <property type="entry name" value="Kinase-like_dom_sf"/>
</dbReference>
<comment type="caution">
    <text evidence="10">The sequence shown here is derived from an EMBL/GenBank/DDBJ whole genome shotgun (WGS) entry which is preliminary data.</text>
</comment>
<dbReference type="EMBL" id="SNRW01000109">
    <property type="protein sequence ID" value="KAA6403363.1"/>
    <property type="molecule type" value="Genomic_DNA"/>
</dbReference>
<feature type="domain" description="Protein kinase" evidence="9">
    <location>
        <begin position="29"/>
        <end position="335"/>
    </location>
</feature>
<evidence type="ECO:0000256" key="6">
    <source>
        <dbReference type="PROSITE-ProRule" id="PRU10141"/>
    </source>
</evidence>
<evidence type="ECO:0000256" key="2">
    <source>
        <dbReference type="ARBA" id="ARBA00022679"/>
    </source>
</evidence>
<evidence type="ECO:0000256" key="1">
    <source>
        <dbReference type="ARBA" id="ARBA00022527"/>
    </source>
</evidence>
<dbReference type="Gene3D" id="3.30.200.20">
    <property type="entry name" value="Phosphorylase Kinase, domain 1"/>
    <property type="match status" value="1"/>
</dbReference>
<keyword evidence="7" id="KW-0460">Magnesium</keyword>
<name>A0A5J4X8I7_9EUKA</name>
<sequence length="707" mass="79041">MTQQQAKQSTQQQAQASNPVAQFVVPDTYRIIRSVGKGAYGVVVAAKDTRTDEKVAIKKVGNAFIHQTDLKRTLREVRILTKFHHENVISIKDIFKPPSFDDFNDVYWVMDLMDTDLYQVIVSQQPLTGEHVQYFLYQLLRGLKYIHSANVLHRDLKPSNILLNKNCDLKICDFGLARSVAETEKYLMTEYVATRWYRAPEIILTWKHYTRAVDVWSVGCIFAEMLSRKPLFPGKDYLHQLRLIIDLLGSPTDEDLKDIESERARKYVKSLPPKTKIPWFSYFGRFGYTGYQSDSNTSNINNIITPQALDLLDKMLVFDPSKRLSVDEALKHPFLSTLYDPEADEKENDFFANYVCSCGVKPGSADACTTVNDPNTAASFYQHSHNPFLFDYEQFLTPVILKHLVYQEILKFHPDSAIECHYAPTPEVYAVSEIANPQLLPSKLHIPKPSVLPLPVITNPLTAQGKEDLEREKEKERAASESSDALKEIEKLENGQQQQQPQQPTQPAVTTGNTQVQSKGVVNRVQAKPVEKNPNQQTAQQALQYAQQQQQQQAANQNATAGSVIQNQTQISSTSKNQSQGQTQQRTPQQVKRITPGQGQTQTSQAPVQGVTKSTAKTTTQQPGDGITSTSSDKKKSSSSNSSPQLSPRSQRLAQQAQQNQTSTGNAQSSALNTSQGKASSSSASNTSQPRTVVKQTQPRQGTQPPK</sequence>
<reference evidence="10 11" key="1">
    <citation type="submission" date="2019-03" db="EMBL/GenBank/DDBJ databases">
        <title>Single cell metagenomics reveals metabolic interactions within the superorganism composed of flagellate Streblomastix strix and complex community of Bacteroidetes bacteria on its surface.</title>
        <authorList>
            <person name="Treitli S.C."/>
            <person name="Kolisko M."/>
            <person name="Husnik F."/>
            <person name="Keeling P."/>
            <person name="Hampl V."/>
        </authorList>
    </citation>
    <scope>NUCLEOTIDE SEQUENCE [LARGE SCALE GENOMIC DNA]</scope>
    <source>
        <strain evidence="10">ST1C</strain>
    </source>
</reference>
<evidence type="ECO:0000256" key="8">
    <source>
        <dbReference type="SAM" id="MobiDB-lite"/>
    </source>
</evidence>
<accession>A0A5J4X8I7</accession>
<keyword evidence="5 6" id="KW-0067">ATP-binding</keyword>
<comment type="activity regulation">
    <text evidence="7">Activated by threonine and tyrosine phosphorylation.</text>
</comment>
<dbReference type="Proteomes" id="UP000324800">
    <property type="component" value="Unassembled WGS sequence"/>
</dbReference>
<dbReference type="AlphaFoldDB" id="A0A5J4X8I7"/>
<dbReference type="EC" id="2.7.11.24" evidence="7"/>
<dbReference type="Gene3D" id="1.10.510.10">
    <property type="entry name" value="Transferase(Phosphotransferase) domain 1"/>
    <property type="match status" value="1"/>
</dbReference>
<gene>
    <name evidence="10" type="ORF">EZS28_001114</name>
</gene>
<dbReference type="GO" id="GO:0005524">
    <property type="term" value="F:ATP binding"/>
    <property type="evidence" value="ECO:0007669"/>
    <property type="project" value="UniProtKB-UniRule"/>
</dbReference>
<feature type="compositionally biased region" description="Polar residues" evidence="8">
    <location>
        <begin position="508"/>
        <end position="517"/>
    </location>
</feature>
<dbReference type="PANTHER" id="PTHR24055">
    <property type="entry name" value="MITOGEN-ACTIVATED PROTEIN KINASE"/>
    <property type="match status" value="1"/>
</dbReference>
<evidence type="ECO:0000313" key="11">
    <source>
        <dbReference type="Proteomes" id="UP000324800"/>
    </source>
</evidence>
<dbReference type="PROSITE" id="PS50011">
    <property type="entry name" value="PROTEIN_KINASE_DOM"/>
    <property type="match status" value="1"/>
</dbReference>
<keyword evidence="2 7" id="KW-0808">Transferase</keyword>
<keyword evidence="3 6" id="KW-0547">Nucleotide-binding</keyword>
<proteinExistence type="inferred from homology"/>
<dbReference type="InterPro" id="IPR003527">
    <property type="entry name" value="MAP_kinase_CS"/>
</dbReference>
<feature type="compositionally biased region" description="Polar residues" evidence="8">
    <location>
        <begin position="597"/>
        <end position="623"/>
    </location>
</feature>
<dbReference type="Pfam" id="PF00069">
    <property type="entry name" value="Pkinase"/>
    <property type="match status" value="1"/>
</dbReference>
<dbReference type="FunFam" id="1.10.510.10:FF:000040">
    <property type="entry name" value="Mitogen-activated protein kinase"/>
    <property type="match status" value="1"/>
</dbReference>
<dbReference type="InterPro" id="IPR008271">
    <property type="entry name" value="Ser/Thr_kinase_AS"/>
</dbReference>
<feature type="binding site" evidence="6">
    <location>
        <position position="59"/>
    </location>
    <ligand>
        <name>ATP</name>
        <dbReference type="ChEBI" id="CHEBI:30616"/>
    </ligand>
</feature>
<feature type="compositionally biased region" description="Low complexity" evidence="8">
    <location>
        <begin position="572"/>
        <end position="590"/>
    </location>
</feature>
<protein>
    <recommendedName>
        <fullName evidence="7">Mitogen-activated protein kinase</fullName>
        <ecNumber evidence="7">2.7.11.24</ecNumber>
    </recommendedName>
</protein>
<dbReference type="SMART" id="SM00220">
    <property type="entry name" value="S_TKc"/>
    <property type="match status" value="1"/>
</dbReference>
<comment type="catalytic activity">
    <reaction evidence="7">
        <text>L-threonyl-[protein] + ATP = O-phospho-L-threonyl-[protein] + ADP + H(+)</text>
        <dbReference type="Rhea" id="RHEA:46608"/>
        <dbReference type="Rhea" id="RHEA-COMP:11060"/>
        <dbReference type="Rhea" id="RHEA-COMP:11605"/>
        <dbReference type="ChEBI" id="CHEBI:15378"/>
        <dbReference type="ChEBI" id="CHEBI:30013"/>
        <dbReference type="ChEBI" id="CHEBI:30616"/>
        <dbReference type="ChEBI" id="CHEBI:61977"/>
        <dbReference type="ChEBI" id="CHEBI:456216"/>
        <dbReference type="EC" id="2.7.11.24"/>
    </reaction>
</comment>
<dbReference type="PROSITE" id="PS00107">
    <property type="entry name" value="PROTEIN_KINASE_ATP"/>
    <property type="match status" value="1"/>
</dbReference>
<evidence type="ECO:0000256" key="5">
    <source>
        <dbReference type="ARBA" id="ARBA00022840"/>
    </source>
</evidence>
<dbReference type="InterPro" id="IPR050117">
    <property type="entry name" value="MAPK"/>
</dbReference>
<comment type="cofactor">
    <cofactor evidence="7">
        <name>Mg(2+)</name>
        <dbReference type="ChEBI" id="CHEBI:18420"/>
    </cofactor>
</comment>
<comment type="similarity">
    <text evidence="7">Belongs to the protein kinase superfamily. Ser/Thr protein kinase family. MAP kinase subfamily.</text>
</comment>
<dbReference type="InterPro" id="IPR000719">
    <property type="entry name" value="Prot_kinase_dom"/>
</dbReference>
<dbReference type="SUPFAM" id="SSF56112">
    <property type="entry name" value="Protein kinase-like (PK-like)"/>
    <property type="match status" value="1"/>
</dbReference>
<evidence type="ECO:0000256" key="7">
    <source>
        <dbReference type="RuleBase" id="RU361165"/>
    </source>
</evidence>
<evidence type="ECO:0000256" key="4">
    <source>
        <dbReference type="ARBA" id="ARBA00022777"/>
    </source>
</evidence>
<keyword evidence="4 7" id="KW-0418">Kinase</keyword>
<dbReference type="PROSITE" id="PS01351">
    <property type="entry name" value="MAPK"/>
    <property type="match status" value="1"/>
</dbReference>
<evidence type="ECO:0000313" key="10">
    <source>
        <dbReference type="EMBL" id="KAA6403363.1"/>
    </source>
</evidence>
<dbReference type="GO" id="GO:0004707">
    <property type="term" value="F:MAP kinase activity"/>
    <property type="evidence" value="ECO:0007669"/>
    <property type="project" value="UniProtKB-EC"/>
</dbReference>
<feature type="region of interest" description="Disordered" evidence="8">
    <location>
        <begin position="463"/>
        <end position="517"/>
    </location>
</feature>
<evidence type="ECO:0000259" key="9">
    <source>
        <dbReference type="PROSITE" id="PS50011"/>
    </source>
</evidence>
<dbReference type="InterPro" id="IPR017441">
    <property type="entry name" value="Protein_kinase_ATP_BS"/>
</dbReference>